<evidence type="ECO:0000256" key="6">
    <source>
        <dbReference type="SAM" id="MobiDB-lite"/>
    </source>
</evidence>
<dbReference type="Gene3D" id="1.20.1250.20">
    <property type="entry name" value="MFS general substrate transporter like domains"/>
    <property type="match status" value="1"/>
</dbReference>
<evidence type="ECO:0000256" key="7">
    <source>
        <dbReference type="SAM" id="Phobius"/>
    </source>
</evidence>
<dbReference type="GO" id="GO:0008270">
    <property type="term" value="F:zinc ion binding"/>
    <property type="evidence" value="ECO:0007669"/>
    <property type="project" value="InterPro"/>
</dbReference>
<reference evidence="9 10" key="1">
    <citation type="journal article" date="2014" name="Nat. Genet.">
        <title>Genome sequence of the hot pepper provides insights into the evolution of pungency in Capsicum species.</title>
        <authorList>
            <person name="Kim S."/>
            <person name="Park M."/>
            <person name="Yeom S.I."/>
            <person name="Kim Y.M."/>
            <person name="Lee J.M."/>
            <person name="Lee H.A."/>
            <person name="Seo E."/>
            <person name="Choi J."/>
            <person name="Cheong K."/>
            <person name="Kim K.T."/>
            <person name="Jung K."/>
            <person name="Lee G.W."/>
            <person name="Oh S.K."/>
            <person name="Bae C."/>
            <person name="Kim S.B."/>
            <person name="Lee H.Y."/>
            <person name="Kim S.Y."/>
            <person name="Kim M.S."/>
            <person name="Kang B.C."/>
            <person name="Jo Y.D."/>
            <person name="Yang H.B."/>
            <person name="Jeong H.J."/>
            <person name="Kang W.H."/>
            <person name="Kwon J.K."/>
            <person name="Shin C."/>
            <person name="Lim J.Y."/>
            <person name="Park J.H."/>
            <person name="Huh J.H."/>
            <person name="Kim J.S."/>
            <person name="Kim B.D."/>
            <person name="Cohen O."/>
            <person name="Paran I."/>
            <person name="Suh M.C."/>
            <person name="Lee S.B."/>
            <person name="Kim Y.K."/>
            <person name="Shin Y."/>
            <person name="Noh S.J."/>
            <person name="Park J."/>
            <person name="Seo Y.S."/>
            <person name="Kwon S.Y."/>
            <person name="Kim H.A."/>
            <person name="Park J.M."/>
            <person name="Kim H.J."/>
            <person name="Choi S.B."/>
            <person name="Bosland P.W."/>
            <person name="Reeves G."/>
            <person name="Jo S.H."/>
            <person name="Lee B.W."/>
            <person name="Cho H.T."/>
            <person name="Choi H.S."/>
            <person name="Lee M.S."/>
            <person name="Yu Y."/>
            <person name="Do Choi Y."/>
            <person name="Park B.S."/>
            <person name="van Deynze A."/>
            <person name="Ashrafi H."/>
            <person name="Hill T."/>
            <person name="Kim W.T."/>
            <person name="Pai H.S."/>
            <person name="Ahn H.K."/>
            <person name="Yeam I."/>
            <person name="Giovannoni J.J."/>
            <person name="Rose J.K."/>
            <person name="Sorensen I."/>
            <person name="Lee S.J."/>
            <person name="Kim R.W."/>
            <person name="Choi I.Y."/>
            <person name="Choi B.S."/>
            <person name="Lim J.S."/>
            <person name="Lee Y.H."/>
            <person name="Choi D."/>
        </authorList>
    </citation>
    <scope>NUCLEOTIDE SEQUENCE [LARGE SCALE GENOMIC DNA]</scope>
    <source>
        <strain evidence="10">cv. CM334</strain>
    </source>
</reference>
<dbReference type="EMBL" id="AYRZ02000003">
    <property type="protein sequence ID" value="PHT86348.1"/>
    <property type="molecule type" value="Genomic_DNA"/>
</dbReference>
<dbReference type="SUPFAM" id="SSF57756">
    <property type="entry name" value="Retrovirus zinc finger-like domains"/>
    <property type="match status" value="1"/>
</dbReference>
<keyword evidence="2 7" id="KW-0812">Transmembrane</keyword>
<evidence type="ECO:0000256" key="2">
    <source>
        <dbReference type="ARBA" id="ARBA00022692"/>
    </source>
</evidence>
<evidence type="ECO:0000256" key="5">
    <source>
        <dbReference type="ARBA" id="ARBA00044504"/>
    </source>
</evidence>
<sequence length="619" mass="70852">MKIYPLCTSGAIRLSGISPSEEDDILKFDGVVIISNPQNEVVEESQVYIDKHTLSERYSFFRQFRFIATRSCHKRYYFNCISDECSWYLKASSMNESGLFKIREFYSKHSCTLKDSIYSKRQATTDVIGSMLIERLIDSNIIYTPRDIIAEMKRSHGIFLTYMEAWRGKKKATTILQGDPTEAYGHILPLAYAIVDSENDASWIWFFKCFGIAYRERENMCFVSDRNHSIWNATTAMLIRIRGIKDIDEEFKDLIMTSEASRQIEHHSRNLLQKKYRPHLVMAIMIPFFQQLTGINVIMLYAPVLFKTIGFGVDASLMSAIITVIATVVSIYYVDKLGRRFLFLEGGVEFKCSLGNKSIASQVQELQVIIHNILAEVISLKNTLVEQIENVLSTHINDFVGLIVNDAFQVATIIEKLPPMWKGFKNYLKHKRKEMTVEDLIVRLCIEEDNKAAERSSKGNSTINGSHIIEDDQNNSKKRKKVEQGSNQPKKKFKGKCFNYGKIGHKSTDCRAPKKGKKKDQANMVESNKECDNLCTMFSECNLVGNPREWWMDSGVTRHVCANKELFSSFAPAQVEEMIYMANSAMAKVEGTGNMGLKMTSRKVLTLNNVLYVPELRRN</sequence>
<evidence type="ECO:0000313" key="9">
    <source>
        <dbReference type="EMBL" id="PHT86348.1"/>
    </source>
</evidence>
<dbReference type="Proteomes" id="UP000222542">
    <property type="component" value="Unassembled WGS sequence"/>
</dbReference>
<protein>
    <recommendedName>
        <fullName evidence="8">Retrovirus-related Pol polyprotein from transposon TNT 1-94-like beta-barrel domain-containing protein</fullName>
    </recommendedName>
</protein>
<feature type="transmembrane region" description="Helical" evidence="7">
    <location>
        <begin position="315"/>
        <end position="334"/>
    </location>
</feature>
<dbReference type="Pfam" id="PF00083">
    <property type="entry name" value="Sugar_tr"/>
    <property type="match status" value="1"/>
</dbReference>
<feature type="transmembrane region" description="Helical" evidence="7">
    <location>
        <begin position="280"/>
        <end position="303"/>
    </location>
</feature>
<name>A0A2G2ZWK8_CAPAN</name>
<gene>
    <name evidence="9" type="ORF">T459_08454</name>
</gene>
<dbReference type="GO" id="GO:0003676">
    <property type="term" value="F:nucleic acid binding"/>
    <property type="evidence" value="ECO:0007669"/>
    <property type="project" value="InterPro"/>
</dbReference>
<proteinExistence type="inferred from homology"/>
<keyword evidence="3 7" id="KW-1133">Transmembrane helix</keyword>
<accession>A0A2G2ZWK8</accession>
<dbReference type="STRING" id="4072.A0A2G2ZWK8"/>
<dbReference type="InterPro" id="IPR036875">
    <property type="entry name" value="Znf_CCHC_sf"/>
</dbReference>
<keyword evidence="10" id="KW-1185">Reference proteome</keyword>
<dbReference type="GO" id="GO:0022857">
    <property type="term" value="F:transmembrane transporter activity"/>
    <property type="evidence" value="ECO:0007669"/>
    <property type="project" value="InterPro"/>
</dbReference>
<evidence type="ECO:0000313" key="10">
    <source>
        <dbReference type="Proteomes" id="UP000222542"/>
    </source>
</evidence>
<evidence type="ECO:0000256" key="4">
    <source>
        <dbReference type="ARBA" id="ARBA00023136"/>
    </source>
</evidence>
<comment type="subcellular location">
    <subcellularLocation>
        <location evidence="1">Membrane</location>
    </subcellularLocation>
</comment>
<dbReference type="InterPro" id="IPR036259">
    <property type="entry name" value="MFS_trans_sf"/>
</dbReference>
<dbReference type="InterPro" id="IPR005828">
    <property type="entry name" value="MFS_sugar_transport-like"/>
</dbReference>
<dbReference type="PANTHER" id="PTHR47592:SF24">
    <property type="entry name" value="BNACNNG30200D PROTEIN"/>
    <property type="match status" value="1"/>
</dbReference>
<dbReference type="GO" id="GO:0016020">
    <property type="term" value="C:membrane"/>
    <property type="evidence" value="ECO:0007669"/>
    <property type="project" value="UniProtKB-SubCell"/>
</dbReference>
<dbReference type="SUPFAM" id="SSF103473">
    <property type="entry name" value="MFS general substrate transporter"/>
    <property type="match status" value="1"/>
</dbReference>
<reference evidence="9 10" key="2">
    <citation type="journal article" date="2017" name="Genome Biol.">
        <title>New reference genome sequences of hot pepper reveal the massive evolution of plant disease-resistance genes by retroduplication.</title>
        <authorList>
            <person name="Kim S."/>
            <person name="Park J."/>
            <person name="Yeom S.I."/>
            <person name="Kim Y.M."/>
            <person name="Seo E."/>
            <person name="Kim K.T."/>
            <person name="Kim M.S."/>
            <person name="Lee J.M."/>
            <person name="Cheong K."/>
            <person name="Shin H.S."/>
            <person name="Kim S.B."/>
            <person name="Han K."/>
            <person name="Lee J."/>
            <person name="Park M."/>
            <person name="Lee H.A."/>
            <person name="Lee H.Y."/>
            <person name="Lee Y."/>
            <person name="Oh S."/>
            <person name="Lee J.H."/>
            <person name="Choi E."/>
            <person name="Choi E."/>
            <person name="Lee S.E."/>
            <person name="Jeon J."/>
            <person name="Kim H."/>
            <person name="Choi G."/>
            <person name="Song H."/>
            <person name="Lee J."/>
            <person name="Lee S.C."/>
            <person name="Kwon J.K."/>
            <person name="Lee H.Y."/>
            <person name="Koo N."/>
            <person name="Hong Y."/>
            <person name="Kim R.W."/>
            <person name="Kang W.H."/>
            <person name="Huh J.H."/>
            <person name="Kang B.C."/>
            <person name="Yang T.J."/>
            <person name="Lee Y.H."/>
            <person name="Bennetzen J.L."/>
            <person name="Choi D."/>
        </authorList>
    </citation>
    <scope>NUCLEOTIDE SEQUENCE [LARGE SCALE GENOMIC DNA]</scope>
    <source>
        <strain evidence="10">cv. CM334</strain>
    </source>
</reference>
<keyword evidence="4 7" id="KW-0472">Membrane</keyword>
<dbReference type="Pfam" id="PF22936">
    <property type="entry name" value="Pol_BBD"/>
    <property type="match status" value="1"/>
</dbReference>
<dbReference type="Gramene" id="PHT86348">
    <property type="protein sequence ID" value="PHT86348"/>
    <property type="gene ID" value="T459_08454"/>
</dbReference>
<evidence type="ECO:0000256" key="1">
    <source>
        <dbReference type="ARBA" id="ARBA00004370"/>
    </source>
</evidence>
<evidence type="ECO:0000256" key="3">
    <source>
        <dbReference type="ARBA" id="ARBA00022989"/>
    </source>
</evidence>
<evidence type="ECO:0000259" key="8">
    <source>
        <dbReference type="Pfam" id="PF22936"/>
    </source>
</evidence>
<organism evidence="9 10">
    <name type="scientific">Capsicum annuum</name>
    <name type="common">Capsicum pepper</name>
    <dbReference type="NCBI Taxonomy" id="4072"/>
    <lineage>
        <taxon>Eukaryota</taxon>
        <taxon>Viridiplantae</taxon>
        <taxon>Streptophyta</taxon>
        <taxon>Embryophyta</taxon>
        <taxon>Tracheophyta</taxon>
        <taxon>Spermatophyta</taxon>
        <taxon>Magnoliopsida</taxon>
        <taxon>eudicotyledons</taxon>
        <taxon>Gunneridae</taxon>
        <taxon>Pentapetalae</taxon>
        <taxon>asterids</taxon>
        <taxon>lamiids</taxon>
        <taxon>Solanales</taxon>
        <taxon>Solanaceae</taxon>
        <taxon>Solanoideae</taxon>
        <taxon>Capsiceae</taxon>
        <taxon>Capsicum</taxon>
    </lineage>
</organism>
<comment type="caution">
    <text evidence="9">The sequence shown here is derived from an EMBL/GenBank/DDBJ whole genome shotgun (WGS) entry which is preliminary data.</text>
</comment>
<dbReference type="PANTHER" id="PTHR47592">
    <property type="entry name" value="PBF68 PROTEIN"/>
    <property type="match status" value="1"/>
</dbReference>
<comment type="similarity">
    <text evidence="5">Belongs to the major facilitator superfamily. Phosphate:H(+) symporter (TC 2.A.1.9) family.</text>
</comment>
<dbReference type="InterPro" id="IPR054722">
    <property type="entry name" value="PolX-like_BBD"/>
</dbReference>
<feature type="region of interest" description="Disordered" evidence="6">
    <location>
        <begin position="455"/>
        <end position="495"/>
    </location>
</feature>
<dbReference type="AlphaFoldDB" id="A0A2G2ZWK8"/>
<feature type="domain" description="Retrovirus-related Pol polyprotein from transposon TNT 1-94-like beta-barrel" evidence="8">
    <location>
        <begin position="550"/>
        <end position="619"/>
    </location>
</feature>